<dbReference type="Pfam" id="PF10403">
    <property type="entry name" value="BHD_1"/>
    <property type="match status" value="1"/>
</dbReference>
<evidence type="ECO:0000256" key="1">
    <source>
        <dbReference type="ARBA" id="ARBA00004123"/>
    </source>
</evidence>
<dbReference type="VEuPathDB" id="FungiDB:BTJ68_09130"/>
<name>A0A3M7CAX6_HORWE</name>
<dbReference type="PANTHER" id="PTHR45649">
    <property type="entry name" value="AMINO-ACID PERMEASE BAT1"/>
    <property type="match status" value="1"/>
</dbReference>
<dbReference type="Proteomes" id="UP000270230">
    <property type="component" value="Unassembled WGS sequence"/>
</dbReference>
<feature type="transmembrane region" description="Helical" evidence="12">
    <location>
        <begin position="824"/>
        <end position="852"/>
    </location>
</feature>
<dbReference type="InterPro" id="IPR042488">
    <property type="entry name" value="Rad4_BHD3_sf"/>
</dbReference>
<feature type="transmembrane region" description="Helical" evidence="12">
    <location>
        <begin position="1112"/>
        <end position="1130"/>
    </location>
</feature>
<feature type="compositionally biased region" description="Acidic residues" evidence="11">
    <location>
        <begin position="580"/>
        <end position="591"/>
    </location>
</feature>
<feature type="region of interest" description="Disordered" evidence="11">
    <location>
        <begin position="144"/>
        <end position="172"/>
    </location>
</feature>
<dbReference type="InterPro" id="IPR038765">
    <property type="entry name" value="Papain-like_cys_pep_sf"/>
</dbReference>
<evidence type="ECO:0000256" key="12">
    <source>
        <dbReference type="SAM" id="Phobius"/>
    </source>
</evidence>
<dbReference type="Pfam" id="PF13520">
    <property type="entry name" value="AA_permease_2"/>
    <property type="match status" value="1"/>
</dbReference>
<feature type="transmembrane region" description="Helical" evidence="12">
    <location>
        <begin position="1190"/>
        <end position="1213"/>
    </location>
</feature>
<feature type="transmembrane region" description="Helical" evidence="12">
    <location>
        <begin position="1032"/>
        <end position="1057"/>
    </location>
</feature>
<evidence type="ECO:0000256" key="10">
    <source>
        <dbReference type="ARBA" id="ARBA00023242"/>
    </source>
</evidence>
<reference evidence="16 17" key="1">
    <citation type="journal article" date="2018" name="BMC Genomics">
        <title>Genomic evidence for intraspecific hybridization in a clonal and extremely halotolerant yeast.</title>
        <authorList>
            <person name="Gostincar C."/>
            <person name="Stajich J.E."/>
            <person name="Zupancic J."/>
            <person name="Zalar P."/>
            <person name="Gunde-Cimerman N."/>
        </authorList>
    </citation>
    <scope>NUCLEOTIDE SEQUENCE [LARGE SCALE GENOMIC DNA]</scope>
    <source>
        <strain evidence="16 17">EXF-151</strain>
    </source>
</reference>
<dbReference type="OrthoDB" id="3257095at2759"/>
<dbReference type="Gene3D" id="2.20.20.110">
    <property type="entry name" value="Rad4, beta-hairpin domain BHD1"/>
    <property type="match status" value="1"/>
</dbReference>
<evidence type="ECO:0000259" key="15">
    <source>
        <dbReference type="SMART" id="SM01032"/>
    </source>
</evidence>
<feature type="domain" description="Rad4 beta-hairpin" evidence="14">
    <location>
        <begin position="229"/>
        <end position="292"/>
    </location>
</feature>
<feature type="transmembrane region" description="Helical" evidence="12">
    <location>
        <begin position="1225"/>
        <end position="1244"/>
    </location>
</feature>
<feature type="transmembrane region" description="Helical" evidence="12">
    <location>
        <begin position="937"/>
        <end position="958"/>
    </location>
</feature>
<feature type="non-terminal residue" evidence="16">
    <location>
        <position position="1"/>
    </location>
</feature>
<dbReference type="InterPro" id="IPR018327">
    <property type="entry name" value="BHD_2"/>
</dbReference>
<evidence type="ECO:0008006" key="18">
    <source>
        <dbReference type="Google" id="ProtNLM"/>
    </source>
</evidence>
<organism evidence="16 17">
    <name type="scientific">Hortaea werneckii</name>
    <name type="common">Black yeast</name>
    <name type="synonym">Cladosporium werneckii</name>
    <dbReference type="NCBI Taxonomy" id="91943"/>
    <lineage>
        <taxon>Eukaryota</taxon>
        <taxon>Fungi</taxon>
        <taxon>Dikarya</taxon>
        <taxon>Ascomycota</taxon>
        <taxon>Pezizomycotina</taxon>
        <taxon>Dothideomycetes</taxon>
        <taxon>Dothideomycetidae</taxon>
        <taxon>Mycosphaerellales</taxon>
        <taxon>Teratosphaeriaceae</taxon>
        <taxon>Hortaea</taxon>
    </lineage>
</organism>
<evidence type="ECO:0000259" key="13">
    <source>
        <dbReference type="SMART" id="SM01030"/>
    </source>
</evidence>
<dbReference type="SMART" id="SM01031">
    <property type="entry name" value="BHD_2"/>
    <property type="match status" value="1"/>
</dbReference>
<comment type="caution">
    <text evidence="16">The sequence shown here is derived from an EMBL/GenBank/DDBJ whole genome shotgun (WGS) entry which is preliminary data.</text>
</comment>
<feature type="compositionally biased region" description="Polar residues" evidence="11">
    <location>
        <begin position="706"/>
        <end position="727"/>
    </location>
</feature>
<feature type="compositionally biased region" description="Acidic residues" evidence="11">
    <location>
        <begin position="667"/>
        <end position="684"/>
    </location>
</feature>
<feature type="compositionally biased region" description="Polar residues" evidence="11">
    <location>
        <begin position="635"/>
        <end position="645"/>
    </location>
</feature>
<evidence type="ECO:0000256" key="5">
    <source>
        <dbReference type="ARBA" id="ARBA00022692"/>
    </source>
</evidence>
<dbReference type="Pfam" id="PF10404">
    <property type="entry name" value="BHD_2"/>
    <property type="match status" value="1"/>
</dbReference>
<dbReference type="InterPro" id="IPR018328">
    <property type="entry name" value="Rad4_beta-hairpin_dom3"/>
</dbReference>
<keyword evidence="5 12" id="KW-0812">Transmembrane</keyword>
<comment type="similarity">
    <text evidence="3">Belongs to the XPC family.</text>
</comment>
<keyword evidence="7 12" id="KW-1133">Transmembrane helix</keyword>
<comment type="subcellular location">
    <subcellularLocation>
        <location evidence="2">Membrane</location>
        <topology evidence="2">Multi-pass membrane protein</topology>
    </subcellularLocation>
    <subcellularLocation>
        <location evidence="1">Nucleus</location>
    </subcellularLocation>
</comment>
<evidence type="ECO:0000259" key="14">
    <source>
        <dbReference type="SMART" id="SM01031"/>
    </source>
</evidence>
<dbReference type="FunFam" id="3.30.70.2460:FF:000001">
    <property type="entry name" value="DNA repair protein Rad4 family"/>
    <property type="match status" value="1"/>
</dbReference>
<feature type="transmembrane region" description="Helical" evidence="12">
    <location>
        <begin position="978"/>
        <end position="999"/>
    </location>
</feature>
<evidence type="ECO:0000313" key="16">
    <source>
        <dbReference type="EMBL" id="RMY48837.1"/>
    </source>
</evidence>
<dbReference type="EMBL" id="QWIN01000636">
    <property type="protein sequence ID" value="RMY48837.1"/>
    <property type="molecule type" value="Genomic_DNA"/>
</dbReference>
<evidence type="ECO:0000256" key="3">
    <source>
        <dbReference type="ARBA" id="ARBA00009525"/>
    </source>
</evidence>
<feature type="transmembrane region" description="Helical" evidence="12">
    <location>
        <begin position="745"/>
        <end position="766"/>
    </location>
</feature>
<feature type="transmembrane region" description="Helical" evidence="12">
    <location>
        <begin position="899"/>
        <end position="917"/>
    </location>
</feature>
<dbReference type="SMART" id="SM01030">
    <property type="entry name" value="BHD_1"/>
    <property type="match status" value="1"/>
</dbReference>
<evidence type="ECO:0000256" key="6">
    <source>
        <dbReference type="ARBA" id="ARBA00022763"/>
    </source>
</evidence>
<dbReference type="GO" id="GO:0022857">
    <property type="term" value="F:transmembrane transporter activity"/>
    <property type="evidence" value="ECO:0007669"/>
    <property type="project" value="InterPro"/>
</dbReference>
<evidence type="ECO:0000256" key="11">
    <source>
        <dbReference type="SAM" id="MobiDB-lite"/>
    </source>
</evidence>
<evidence type="ECO:0000256" key="2">
    <source>
        <dbReference type="ARBA" id="ARBA00004141"/>
    </source>
</evidence>
<feature type="domain" description="Rad4 beta-hairpin" evidence="15">
    <location>
        <begin position="299"/>
        <end position="373"/>
    </location>
</feature>
<dbReference type="Gene3D" id="3.90.260.10">
    <property type="entry name" value="Transglutaminase-like"/>
    <property type="match status" value="1"/>
</dbReference>
<dbReference type="InterPro" id="IPR018326">
    <property type="entry name" value="Rad4_beta-hairpin_dom1"/>
</dbReference>
<keyword evidence="6" id="KW-0227">DNA damage</keyword>
<dbReference type="GO" id="GO:0003677">
    <property type="term" value="F:DNA binding"/>
    <property type="evidence" value="ECO:0007669"/>
    <property type="project" value="InterPro"/>
</dbReference>
<dbReference type="InterPro" id="IPR018325">
    <property type="entry name" value="Rad4/PNGase_transGLS-fold"/>
</dbReference>
<keyword evidence="4" id="KW-0813">Transport</keyword>
<feature type="transmembrane region" description="Helical" evidence="12">
    <location>
        <begin position="872"/>
        <end position="892"/>
    </location>
</feature>
<dbReference type="AlphaFoldDB" id="A0A3M7CAX6"/>
<dbReference type="Gene3D" id="1.20.1740.10">
    <property type="entry name" value="Amino acid/polyamine transporter I"/>
    <property type="match status" value="1"/>
</dbReference>
<dbReference type="SMART" id="SM01032">
    <property type="entry name" value="BHD_3"/>
    <property type="match status" value="1"/>
</dbReference>
<keyword evidence="10" id="KW-0539">Nucleus</keyword>
<feature type="compositionally biased region" description="Basic and acidic residues" evidence="11">
    <location>
        <begin position="430"/>
        <end position="450"/>
    </location>
</feature>
<feature type="compositionally biased region" description="Gly residues" evidence="11">
    <location>
        <begin position="451"/>
        <end position="465"/>
    </location>
</feature>
<dbReference type="Gene3D" id="3.30.70.2460">
    <property type="entry name" value="Rad4, beta-hairpin domain BHD3"/>
    <property type="match status" value="1"/>
</dbReference>
<sequence length="1275" mass="139796">ESIVDVTPATPKKKPNKNFDRDLAYPNYWVEVCSPATHKVIPVDPIVLSTIASNDELLQTFEPRGKKAEVGKQVMAYTIAFSSDGTAKDVTIRYLKKHVWPGKTKGTRIMAEKVPIYNRKGKVRRYEEYDWFRTVMSLYDRPENKRTATDDLEEQTDLKPQQAAKEEGKEVEKESLQWYKQSAEFVLEQHLRREEAIKPDAKPVKMFTQGKGDKAKEHPVFKRDDVLACKTVESWHKEGRALKEGEQPMKLVPMRAVTLVRKREMEDAQRETGEKLKQGLYSWDQTDWIIPPPIENGVIPKNAFGNMDVYVPTMVPKGAVHLPLKGSAKLCRKLGIDYAEACTGFEFGKQRAVPVLTGVVVAKENEGMVRDAWRAEQEEVKRKEDTKRTGLALQWWRKMLLGLRVLERMRVEYADSAGKEEEFNPFVARAKREGRDEGSGKVTDAREVKEGTGGADTDIGGGGFFPEGHDEEEIPQRGPTKQDADPDGDGNGGFLVEEGQENDAEPGGGFLIEENGDDERAPQTESHAPIMPMSLQSAHKTAGDFESQADRKKEMEDSDEDTASLPRKQTKASINKAPDGEEESELSELEDPVDHEAAGASSSDGGEPAHTTPPPSRRQKRNSQTSPKVIVTPRGKSSGSATRATRSGRSVGKGKGSVRSKYFMPSESDDPSEHDEEAAEESEAEVVAPRKTTRRTRTKGLGTMAISKTQPATLSPGESSSGKQGDASTLAQLGKKQVLKRRFSFLSLFAFAACELITWETVLALFNEAFENGGPAGAVYGFIIAWSSTLSVYTVVSELASLAPISGGQYYWVYMLAPTNYKTVFSYVIGWLTSLAWVATVATETLFAGTIIQGIMILDYPNYDDKMWQGTLLTWAVIAGCIFINVVIPAWLPKFEMFILVLHVTGFIAIIATLWAMTPEIGSNASVWLTSLNEGGWPTQGLSYCVGFLGNVATFVGADASVHLAEEVENAALNIPRAILGAMLFNGGVGFIMMVTTLYCLGDVETVLNTATGFPFIQIFYDSVGNVAGATVMSAVVLALTWACSIGITTTASRMTWSFARDRGLPFSRIISKVYPRTAIPVNAVLLVTGFAALLTLIYIGSSTAFNDVISLTITGFYGSYFVPAALLLWHRIKGDIAPHGTEVDDLPPSEVTSVIKHGDTQDSPPSSEGTGAQGVANVRLVWGPWHLPGLLGTINNAYACVYMIFVIFWSVWPAQTPVDASTMNYSVVVTGGVMILSAVWYFVRGRKEYKGPLIDEEVAAIMRVGSVVAVPSRA</sequence>
<dbReference type="Pfam" id="PF03835">
    <property type="entry name" value="Rad4"/>
    <property type="match status" value="1"/>
</dbReference>
<evidence type="ECO:0000256" key="4">
    <source>
        <dbReference type="ARBA" id="ARBA00022448"/>
    </source>
</evidence>
<dbReference type="CDD" id="cd06174">
    <property type="entry name" value="MFS"/>
    <property type="match status" value="1"/>
</dbReference>
<feature type="transmembrane region" description="Helical" evidence="12">
    <location>
        <begin position="778"/>
        <end position="803"/>
    </location>
</feature>
<dbReference type="GO" id="GO:0006281">
    <property type="term" value="P:DNA repair"/>
    <property type="evidence" value="ECO:0007669"/>
    <property type="project" value="UniProtKB-KW"/>
</dbReference>
<dbReference type="GO" id="GO:0016020">
    <property type="term" value="C:membrane"/>
    <property type="evidence" value="ECO:0007669"/>
    <property type="project" value="UniProtKB-SubCell"/>
</dbReference>
<feature type="transmembrane region" description="Helical" evidence="12">
    <location>
        <begin position="1078"/>
        <end position="1100"/>
    </location>
</feature>
<keyword evidence="9" id="KW-0234">DNA repair</keyword>
<feature type="region of interest" description="Disordered" evidence="11">
    <location>
        <begin position="428"/>
        <end position="727"/>
    </location>
</feature>
<accession>A0A3M7CAX6</accession>
<evidence type="ECO:0000256" key="9">
    <source>
        <dbReference type="ARBA" id="ARBA00023204"/>
    </source>
</evidence>
<evidence type="ECO:0000313" key="17">
    <source>
        <dbReference type="Proteomes" id="UP000270230"/>
    </source>
</evidence>
<gene>
    <name evidence="16" type="ORF">D0865_07853</name>
</gene>
<keyword evidence="8 12" id="KW-0472">Membrane</keyword>
<dbReference type="InterPro" id="IPR002293">
    <property type="entry name" value="AA/rel_permease1"/>
</dbReference>
<dbReference type="PANTHER" id="PTHR45649:SF1">
    <property type="entry name" value="TRANSPORTER, PUTATIVE (EUROFUNG)-RELATED"/>
    <property type="match status" value="1"/>
</dbReference>
<dbReference type="InterPro" id="IPR036985">
    <property type="entry name" value="Transglutaminase-like_sf"/>
</dbReference>
<dbReference type="Pfam" id="PF10405">
    <property type="entry name" value="BHD_3"/>
    <property type="match status" value="1"/>
</dbReference>
<dbReference type="Gene3D" id="3.30.60.290">
    <property type="entry name" value="Rad4, beta-hairpin domain BHD2"/>
    <property type="match status" value="1"/>
</dbReference>
<dbReference type="GO" id="GO:0005634">
    <property type="term" value="C:nucleus"/>
    <property type="evidence" value="ECO:0007669"/>
    <property type="project" value="UniProtKB-SubCell"/>
</dbReference>
<feature type="domain" description="Rad4 beta-hairpin" evidence="13">
    <location>
        <begin position="170"/>
        <end position="227"/>
    </location>
</feature>
<evidence type="ECO:0000256" key="7">
    <source>
        <dbReference type="ARBA" id="ARBA00022989"/>
    </source>
</evidence>
<proteinExistence type="inferred from homology"/>
<dbReference type="SUPFAM" id="SSF54001">
    <property type="entry name" value="Cysteine proteinases"/>
    <property type="match status" value="1"/>
</dbReference>
<protein>
    <recommendedName>
        <fullName evidence="18">Rad4 beta-hairpin domain-containing protein</fullName>
    </recommendedName>
</protein>
<evidence type="ECO:0000256" key="8">
    <source>
        <dbReference type="ARBA" id="ARBA00023136"/>
    </source>
</evidence>